<reference evidence="7" key="1">
    <citation type="journal article" date="2019" name="Int. J. Syst. Evol. Microbiol.">
        <title>The Global Catalogue of Microorganisms (GCM) 10K type strain sequencing project: providing services to taxonomists for standard genome sequencing and annotation.</title>
        <authorList>
            <consortium name="The Broad Institute Genomics Platform"/>
            <consortium name="The Broad Institute Genome Sequencing Center for Infectious Disease"/>
            <person name="Wu L."/>
            <person name="Ma J."/>
        </authorList>
    </citation>
    <scope>NUCLEOTIDE SEQUENCE [LARGE SCALE GENOMIC DNA]</scope>
    <source>
        <strain evidence="7">JCM 17979</strain>
    </source>
</reference>
<feature type="chain" id="PRO_5046571370" evidence="3">
    <location>
        <begin position="22"/>
        <end position="486"/>
    </location>
</feature>
<keyword evidence="3" id="KW-0732">Signal</keyword>
<dbReference type="SUPFAM" id="SSF53474">
    <property type="entry name" value="alpha/beta-Hydrolases"/>
    <property type="match status" value="1"/>
</dbReference>
<protein>
    <submittedName>
        <fullName evidence="6">Alpha/beta hydrolase</fullName>
    </submittedName>
</protein>
<proteinExistence type="inferred from homology"/>
<accession>A0ABP9BTW1</accession>
<feature type="domain" description="Peptidase S33 tripeptidyl aminopeptidase-like C-terminal" evidence="5">
    <location>
        <begin position="381"/>
        <end position="477"/>
    </location>
</feature>
<evidence type="ECO:0000313" key="7">
    <source>
        <dbReference type="Proteomes" id="UP001500928"/>
    </source>
</evidence>
<evidence type="ECO:0000256" key="2">
    <source>
        <dbReference type="ARBA" id="ARBA00022801"/>
    </source>
</evidence>
<dbReference type="Gene3D" id="3.40.50.1820">
    <property type="entry name" value="alpha/beta hydrolase"/>
    <property type="match status" value="1"/>
</dbReference>
<dbReference type="InterPro" id="IPR051601">
    <property type="entry name" value="Serine_prot/Carboxylest_S33"/>
</dbReference>
<dbReference type="InterPro" id="IPR013595">
    <property type="entry name" value="Pept_S33_TAP-like_C"/>
</dbReference>
<organism evidence="6 7">
    <name type="scientific">Actinomycetospora chlora</name>
    <dbReference type="NCBI Taxonomy" id="663608"/>
    <lineage>
        <taxon>Bacteria</taxon>
        <taxon>Bacillati</taxon>
        <taxon>Actinomycetota</taxon>
        <taxon>Actinomycetes</taxon>
        <taxon>Pseudonocardiales</taxon>
        <taxon>Pseudonocardiaceae</taxon>
        <taxon>Actinomycetospora</taxon>
    </lineage>
</organism>
<dbReference type="InterPro" id="IPR000073">
    <property type="entry name" value="AB_hydrolase_1"/>
</dbReference>
<comment type="caution">
    <text evidence="6">The sequence shown here is derived from an EMBL/GenBank/DDBJ whole genome shotgun (WGS) entry which is preliminary data.</text>
</comment>
<sequence>MRPPALLAVLLLALVAGCAGASHGPGRAGTPGSPMMGTNGAPVPALGWQACGGAFECADVTVPVDYRQPGADTLELAAVRLPATDPASRIGTLVVNYGGPGSPGTSNLRRLSGRFDALRARFDLVAVDPRGVGGSAPVTCAPFGADRGPQPVGPARTPAFWASAAEPGRACLAGTGERLRHLSTANAARDLDLVRQALGEETLSLYGYSYGTYSAATYANLFPGRTRAMVLDGSLDLVANATGAPGTERTPVDVRAGVSAAWEEAFGVALDRCAATPTCPLGPDARARATDVVAAAGPSSADLVARIDRALQTEGRLPGLMRTLAARAPGAPPSGGRVPLPAEPWAPPHSPSYLAIQCTDSVTPSAADMDAAVVSEQATHPIIGASTALNHAMCVDWPAIDPDRYLGPWNAPLPAPALLVNSRWDPTTPLADARAAASQLAAAHVLVVDAIGHTTLDAPSRCATDAYTAYLLDPQVTPPEQCPAGP</sequence>
<dbReference type="InterPro" id="IPR029058">
    <property type="entry name" value="AB_hydrolase_fold"/>
</dbReference>
<evidence type="ECO:0000313" key="6">
    <source>
        <dbReference type="EMBL" id="GAA4800258.1"/>
    </source>
</evidence>
<dbReference type="Proteomes" id="UP001500928">
    <property type="component" value="Unassembled WGS sequence"/>
</dbReference>
<feature type="signal peptide" evidence="3">
    <location>
        <begin position="1"/>
        <end position="21"/>
    </location>
</feature>
<name>A0ABP9BTW1_9PSEU</name>
<gene>
    <name evidence="6" type="ORF">GCM10023200_41380</name>
</gene>
<feature type="domain" description="AB hydrolase-1" evidence="4">
    <location>
        <begin position="92"/>
        <end position="236"/>
    </location>
</feature>
<keyword evidence="2 6" id="KW-0378">Hydrolase</keyword>
<evidence type="ECO:0000259" key="4">
    <source>
        <dbReference type="Pfam" id="PF00561"/>
    </source>
</evidence>
<dbReference type="PANTHER" id="PTHR43248:SF25">
    <property type="entry name" value="AB HYDROLASE-1 DOMAIN-CONTAINING PROTEIN-RELATED"/>
    <property type="match status" value="1"/>
</dbReference>
<dbReference type="Pfam" id="PF08386">
    <property type="entry name" value="Abhydrolase_4"/>
    <property type="match status" value="1"/>
</dbReference>
<evidence type="ECO:0000256" key="3">
    <source>
        <dbReference type="SAM" id="SignalP"/>
    </source>
</evidence>
<dbReference type="PANTHER" id="PTHR43248">
    <property type="entry name" value="2-SUCCINYL-6-HYDROXY-2,4-CYCLOHEXADIENE-1-CARBOXYLATE SYNTHASE"/>
    <property type="match status" value="1"/>
</dbReference>
<dbReference type="GO" id="GO:0016787">
    <property type="term" value="F:hydrolase activity"/>
    <property type="evidence" value="ECO:0007669"/>
    <property type="project" value="UniProtKB-KW"/>
</dbReference>
<evidence type="ECO:0000256" key="1">
    <source>
        <dbReference type="ARBA" id="ARBA00010088"/>
    </source>
</evidence>
<dbReference type="Pfam" id="PF00561">
    <property type="entry name" value="Abhydrolase_1"/>
    <property type="match status" value="1"/>
</dbReference>
<comment type="similarity">
    <text evidence="1">Belongs to the peptidase S33 family.</text>
</comment>
<keyword evidence="7" id="KW-1185">Reference proteome</keyword>
<dbReference type="PROSITE" id="PS51257">
    <property type="entry name" value="PROKAR_LIPOPROTEIN"/>
    <property type="match status" value="1"/>
</dbReference>
<evidence type="ECO:0000259" key="5">
    <source>
        <dbReference type="Pfam" id="PF08386"/>
    </source>
</evidence>
<dbReference type="RefSeq" id="WP_345419572.1">
    <property type="nucleotide sequence ID" value="NZ_BAABHO010000037.1"/>
</dbReference>
<dbReference type="EMBL" id="BAABHO010000037">
    <property type="protein sequence ID" value="GAA4800258.1"/>
    <property type="molecule type" value="Genomic_DNA"/>
</dbReference>